<accession>A0A1I8ABK9</accession>
<protein>
    <submittedName>
        <fullName evidence="4">Secreted protein</fullName>
    </submittedName>
</protein>
<evidence type="ECO:0000256" key="1">
    <source>
        <dbReference type="SAM" id="MobiDB-lite"/>
    </source>
</evidence>
<dbReference type="Proteomes" id="UP000095287">
    <property type="component" value="Unplaced"/>
</dbReference>
<dbReference type="WBParaSite" id="L893_g4066.t1">
    <property type="protein sequence ID" value="L893_g4066.t1"/>
    <property type="gene ID" value="L893_g4066"/>
</dbReference>
<evidence type="ECO:0000256" key="2">
    <source>
        <dbReference type="SAM" id="SignalP"/>
    </source>
</evidence>
<feature type="compositionally biased region" description="Basic and acidic residues" evidence="1">
    <location>
        <begin position="157"/>
        <end position="168"/>
    </location>
</feature>
<name>A0A1I8ABK9_9BILA</name>
<feature type="chain" id="PRO_5009314509" evidence="2">
    <location>
        <begin position="17"/>
        <end position="208"/>
    </location>
</feature>
<evidence type="ECO:0000313" key="3">
    <source>
        <dbReference type="Proteomes" id="UP000095287"/>
    </source>
</evidence>
<reference evidence="4" key="1">
    <citation type="submission" date="2016-11" db="UniProtKB">
        <authorList>
            <consortium name="WormBaseParasite"/>
        </authorList>
    </citation>
    <scope>IDENTIFICATION</scope>
</reference>
<dbReference type="AlphaFoldDB" id="A0A1I8ABK9"/>
<keyword evidence="2" id="KW-0732">Signal</keyword>
<keyword evidence="3" id="KW-1185">Reference proteome</keyword>
<organism evidence="3 4">
    <name type="scientific">Steinernema glaseri</name>
    <dbReference type="NCBI Taxonomy" id="37863"/>
    <lineage>
        <taxon>Eukaryota</taxon>
        <taxon>Metazoa</taxon>
        <taxon>Ecdysozoa</taxon>
        <taxon>Nematoda</taxon>
        <taxon>Chromadorea</taxon>
        <taxon>Rhabditida</taxon>
        <taxon>Tylenchina</taxon>
        <taxon>Panagrolaimomorpha</taxon>
        <taxon>Strongyloidoidea</taxon>
        <taxon>Steinernematidae</taxon>
        <taxon>Steinernema</taxon>
    </lineage>
</organism>
<feature type="compositionally biased region" description="Basic and acidic residues" evidence="1">
    <location>
        <begin position="176"/>
        <end position="185"/>
    </location>
</feature>
<sequence length="208" mass="23496">MKTVFFTLALVAFVGAHQQRVLVPPEPRVNQQSVGYPERVTVTFPQKGLQPSTRKSSIPMNVLSIDHLEKVCDFDASVLVLDRAAEPHQSLSALFQTAQEAIHQQQLTKLKCADAAALDIRFCTQCCRFAALTIDDTARLDQIKGMLVELDDEEDQPDQHSSKGYRTERVKRHVESHRESPEAPRDNKNIKCMCCNPRPATLYPFSYQ</sequence>
<feature type="region of interest" description="Disordered" evidence="1">
    <location>
        <begin position="151"/>
        <end position="185"/>
    </location>
</feature>
<proteinExistence type="predicted"/>
<evidence type="ECO:0000313" key="4">
    <source>
        <dbReference type="WBParaSite" id="L893_g4066.t1"/>
    </source>
</evidence>
<feature type="signal peptide" evidence="2">
    <location>
        <begin position="1"/>
        <end position="16"/>
    </location>
</feature>